<accession>A0A6C0LTL9</accession>
<sequence>MEQLSTLYRDIIRKNNLSHLTITLERVENIKYVIKYYNFIKYDFSDSKIADESVKLLGNCHILNLS</sequence>
<evidence type="ECO:0000313" key="1">
    <source>
        <dbReference type="EMBL" id="QHU32904.1"/>
    </source>
</evidence>
<dbReference type="AlphaFoldDB" id="A0A6C0LTL9"/>
<protein>
    <submittedName>
        <fullName evidence="1">Uncharacterized protein</fullName>
    </submittedName>
</protein>
<organism evidence="1">
    <name type="scientific">viral metagenome</name>
    <dbReference type="NCBI Taxonomy" id="1070528"/>
    <lineage>
        <taxon>unclassified sequences</taxon>
        <taxon>metagenomes</taxon>
        <taxon>organismal metagenomes</taxon>
    </lineage>
</organism>
<dbReference type="EMBL" id="MN740556">
    <property type="protein sequence ID" value="QHU32904.1"/>
    <property type="molecule type" value="Genomic_DNA"/>
</dbReference>
<proteinExistence type="predicted"/>
<reference evidence="1" key="1">
    <citation type="journal article" date="2020" name="Nature">
        <title>Giant virus diversity and host interactions through global metagenomics.</title>
        <authorList>
            <person name="Schulz F."/>
            <person name="Roux S."/>
            <person name="Paez-Espino D."/>
            <person name="Jungbluth S."/>
            <person name="Walsh D.A."/>
            <person name="Denef V.J."/>
            <person name="McMahon K.D."/>
            <person name="Konstantinidis K.T."/>
            <person name="Eloe-Fadrosh E.A."/>
            <person name="Kyrpides N.C."/>
            <person name="Woyke T."/>
        </authorList>
    </citation>
    <scope>NUCLEOTIDE SEQUENCE</scope>
    <source>
        <strain evidence="1">GVMAG-S-1014582-52</strain>
    </source>
</reference>
<name>A0A6C0LTL9_9ZZZZ</name>